<dbReference type="AlphaFoldDB" id="A0AAE0C3K8"/>
<protein>
    <submittedName>
        <fullName evidence="2">Uncharacterized protein</fullName>
    </submittedName>
</protein>
<evidence type="ECO:0000256" key="1">
    <source>
        <dbReference type="SAM" id="SignalP"/>
    </source>
</evidence>
<evidence type="ECO:0000313" key="3">
    <source>
        <dbReference type="Proteomes" id="UP001190700"/>
    </source>
</evidence>
<accession>A0AAE0C3K8</accession>
<comment type="caution">
    <text evidence="2">The sequence shown here is derived from an EMBL/GenBank/DDBJ whole genome shotgun (WGS) entry which is preliminary data.</text>
</comment>
<reference evidence="2 3" key="1">
    <citation type="journal article" date="2015" name="Genome Biol. Evol.">
        <title>Comparative Genomics of a Bacterivorous Green Alga Reveals Evolutionary Causalities and Consequences of Phago-Mixotrophic Mode of Nutrition.</title>
        <authorList>
            <person name="Burns J.A."/>
            <person name="Paasch A."/>
            <person name="Narechania A."/>
            <person name="Kim E."/>
        </authorList>
    </citation>
    <scope>NUCLEOTIDE SEQUENCE [LARGE SCALE GENOMIC DNA]</scope>
    <source>
        <strain evidence="2 3">PLY_AMNH</strain>
    </source>
</reference>
<name>A0AAE0C3K8_9CHLO</name>
<sequence length="176" mass="19567">MSLLLTAFCVLLESGGRGANAINLPFTPKTDLSRDKSGYAKFWNDWHVLIYQFMTLSAVGLRNKEVDLLWNLKNAPLNALRDLKKQRGLASLVHEFVKKLKPVAGEESDPEAKLKVANNLMAMLTVRSRLLLAQSLEYHILQGMVGHEPMSTPFYLQGTDAMPGRCAHAAMQGMDP</sequence>
<gene>
    <name evidence="2" type="ORF">CYMTET_43570</name>
</gene>
<proteinExistence type="predicted"/>
<keyword evidence="3" id="KW-1185">Reference proteome</keyword>
<organism evidence="2 3">
    <name type="scientific">Cymbomonas tetramitiformis</name>
    <dbReference type="NCBI Taxonomy" id="36881"/>
    <lineage>
        <taxon>Eukaryota</taxon>
        <taxon>Viridiplantae</taxon>
        <taxon>Chlorophyta</taxon>
        <taxon>Pyramimonadophyceae</taxon>
        <taxon>Pyramimonadales</taxon>
        <taxon>Pyramimonadaceae</taxon>
        <taxon>Cymbomonas</taxon>
    </lineage>
</organism>
<feature type="chain" id="PRO_5042248112" evidence="1">
    <location>
        <begin position="22"/>
        <end position="176"/>
    </location>
</feature>
<dbReference type="EMBL" id="LGRX02029370">
    <property type="protein sequence ID" value="KAK3246920.1"/>
    <property type="molecule type" value="Genomic_DNA"/>
</dbReference>
<dbReference type="Proteomes" id="UP001190700">
    <property type="component" value="Unassembled WGS sequence"/>
</dbReference>
<keyword evidence="1" id="KW-0732">Signal</keyword>
<feature type="signal peptide" evidence="1">
    <location>
        <begin position="1"/>
        <end position="21"/>
    </location>
</feature>
<evidence type="ECO:0000313" key="2">
    <source>
        <dbReference type="EMBL" id="KAK3246920.1"/>
    </source>
</evidence>